<protein>
    <submittedName>
        <fullName evidence="1">Uncharacterized protein</fullName>
    </submittedName>
</protein>
<proteinExistence type="predicted"/>
<evidence type="ECO:0000313" key="2">
    <source>
        <dbReference type="Proteomes" id="UP000235392"/>
    </source>
</evidence>
<dbReference type="Proteomes" id="UP000235392">
    <property type="component" value="Unassembled WGS sequence"/>
</dbReference>
<sequence>MDLHHLTAAPPGTYPLISGAGGSLVCNLRRARLPCQIAYPREILPSPVEQFSFAIEIVTTSSLAQSTSSQAHSTSSLVHPIQAG</sequence>
<evidence type="ECO:0000313" key="1">
    <source>
        <dbReference type="EMBL" id="PLW46830.1"/>
    </source>
</evidence>
<gene>
    <name evidence="1" type="ORF">PCASD_06031</name>
</gene>
<comment type="caution">
    <text evidence="1">The sequence shown here is derived from an EMBL/GenBank/DDBJ whole genome shotgun (WGS) entry which is preliminary data.</text>
</comment>
<dbReference type="AlphaFoldDB" id="A0A2N5V9Y5"/>
<organism evidence="1 2">
    <name type="scientific">Puccinia coronata f. sp. avenae</name>
    <dbReference type="NCBI Taxonomy" id="200324"/>
    <lineage>
        <taxon>Eukaryota</taxon>
        <taxon>Fungi</taxon>
        <taxon>Dikarya</taxon>
        <taxon>Basidiomycota</taxon>
        <taxon>Pucciniomycotina</taxon>
        <taxon>Pucciniomycetes</taxon>
        <taxon>Pucciniales</taxon>
        <taxon>Pucciniaceae</taxon>
        <taxon>Puccinia</taxon>
    </lineage>
</organism>
<accession>A0A2N5V9Y5</accession>
<dbReference type="EMBL" id="PGCI01000036">
    <property type="protein sequence ID" value="PLW46830.1"/>
    <property type="molecule type" value="Genomic_DNA"/>
</dbReference>
<reference evidence="1 2" key="1">
    <citation type="submission" date="2017-11" db="EMBL/GenBank/DDBJ databases">
        <title>De novo assembly and phasing of dikaryotic genomes from two isolates of Puccinia coronata f. sp. avenae, the causal agent of oat crown rust.</title>
        <authorList>
            <person name="Miller M.E."/>
            <person name="Zhang Y."/>
            <person name="Omidvar V."/>
            <person name="Sperschneider J."/>
            <person name="Schwessinger B."/>
            <person name="Raley C."/>
            <person name="Palmer J.M."/>
            <person name="Garnica D."/>
            <person name="Upadhyaya N."/>
            <person name="Rathjen J."/>
            <person name="Taylor J.M."/>
            <person name="Park R.F."/>
            <person name="Dodds P.N."/>
            <person name="Hirsch C.D."/>
            <person name="Kianian S.F."/>
            <person name="Figueroa M."/>
        </authorList>
    </citation>
    <scope>NUCLEOTIDE SEQUENCE [LARGE SCALE GENOMIC DNA]</scope>
    <source>
        <strain evidence="1">12SD80</strain>
    </source>
</reference>
<name>A0A2N5V9Y5_9BASI</name>